<keyword evidence="2" id="KW-1185">Reference proteome</keyword>
<proteinExistence type="predicted"/>
<sequence>MSLSVMYLYGAGVKQDNVSSLNWMLEAAEQNNSEAYFTLGDRYEDGEGVAADRVEGYMWYSLAIDQDHAEAALNRALLAETMTPEQISRAEAMARDWRSKHNQ</sequence>
<dbReference type="EMBL" id="JAICBX010000006">
    <property type="protein sequence ID" value="MBW8640362.1"/>
    <property type="molecule type" value="Genomic_DNA"/>
</dbReference>
<comment type="caution">
    <text evidence="1">The sequence shown here is derived from an EMBL/GenBank/DDBJ whole genome shotgun (WGS) entry which is preliminary data.</text>
</comment>
<dbReference type="InterPro" id="IPR011990">
    <property type="entry name" value="TPR-like_helical_dom_sf"/>
</dbReference>
<dbReference type="AlphaFoldDB" id="A0AAE2ZSU4"/>
<dbReference type="SUPFAM" id="SSF81901">
    <property type="entry name" value="HCP-like"/>
    <property type="match status" value="1"/>
</dbReference>
<dbReference type="InterPro" id="IPR006597">
    <property type="entry name" value="Sel1-like"/>
</dbReference>
<gene>
    <name evidence="1" type="ORF">K1W69_24435</name>
</gene>
<dbReference type="RefSeq" id="WP_220231265.1">
    <property type="nucleotide sequence ID" value="NZ_JAICBX010000006.1"/>
</dbReference>
<dbReference type="Pfam" id="PF08238">
    <property type="entry name" value="Sel1"/>
    <property type="match status" value="2"/>
</dbReference>
<evidence type="ECO:0000313" key="2">
    <source>
        <dbReference type="Proteomes" id="UP001196509"/>
    </source>
</evidence>
<dbReference type="SMART" id="SM00671">
    <property type="entry name" value="SEL1"/>
    <property type="match status" value="2"/>
</dbReference>
<evidence type="ECO:0000313" key="1">
    <source>
        <dbReference type="EMBL" id="MBW8640362.1"/>
    </source>
</evidence>
<accession>A0AAE2ZSU4</accession>
<protein>
    <submittedName>
        <fullName evidence="1">Sel1 repeat family protein</fullName>
    </submittedName>
</protein>
<dbReference type="PANTHER" id="PTHR11102:SF160">
    <property type="entry name" value="ERAD-ASSOCIATED E3 UBIQUITIN-PROTEIN LIGASE COMPONENT HRD3"/>
    <property type="match status" value="1"/>
</dbReference>
<dbReference type="Gene3D" id="1.25.40.10">
    <property type="entry name" value="Tetratricopeptide repeat domain"/>
    <property type="match status" value="1"/>
</dbReference>
<dbReference type="Proteomes" id="UP001196509">
    <property type="component" value="Unassembled WGS sequence"/>
</dbReference>
<organism evidence="1 2">
    <name type="scientific">Flavimaribacter sediminis</name>
    <dbReference type="NCBI Taxonomy" id="2865987"/>
    <lineage>
        <taxon>Bacteria</taxon>
        <taxon>Pseudomonadati</taxon>
        <taxon>Pseudomonadota</taxon>
        <taxon>Alphaproteobacteria</taxon>
        <taxon>Hyphomicrobiales</taxon>
        <taxon>Rhizobiaceae</taxon>
        <taxon>Flavimaribacter</taxon>
    </lineage>
</organism>
<dbReference type="InterPro" id="IPR050767">
    <property type="entry name" value="Sel1_AlgK"/>
</dbReference>
<reference evidence="1" key="1">
    <citation type="submission" date="2021-08" db="EMBL/GenBank/DDBJ databases">
        <title>Hoeflea bacterium WL0058 sp. nov., isolated from the sediment.</title>
        <authorList>
            <person name="Wang L."/>
            <person name="Zhang D."/>
        </authorList>
    </citation>
    <scope>NUCLEOTIDE SEQUENCE</scope>
    <source>
        <strain evidence="1">WL0058</strain>
    </source>
</reference>
<name>A0AAE2ZSU4_9HYPH</name>
<dbReference type="PANTHER" id="PTHR11102">
    <property type="entry name" value="SEL-1-LIKE PROTEIN"/>
    <property type="match status" value="1"/>
</dbReference>